<dbReference type="PANTHER" id="PTHR37941:SF1">
    <property type="entry name" value="FUMARASE E-RELATED"/>
    <property type="match status" value="1"/>
</dbReference>
<protein>
    <submittedName>
        <fullName evidence="1">Transcriptional regulator</fullName>
    </submittedName>
</protein>
<gene>
    <name evidence="1" type="ORF">F0245_22580</name>
</gene>
<proteinExistence type="predicted"/>
<dbReference type="PANTHER" id="PTHR37941">
    <property type="entry name" value="FUMARASE E-RELATED"/>
    <property type="match status" value="1"/>
</dbReference>
<dbReference type="InterPro" id="IPR038026">
    <property type="entry name" value="MtlR-like_sf"/>
</dbReference>
<dbReference type="Proteomes" id="UP000525336">
    <property type="component" value="Unassembled WGS sequence"/>
</dbReference>
<evidence type="ECO:0000313" key="1">
    <source>
        <dbReference type="EMBL" id="NOH36106.1"/>
    </source>
</evidence>
<reference evidence="1 2" key="1">
    <citation type="submission" date="2019-09" db="EMBL/GenBank/DDBJ databases">
        <title>Draft genome sequencing and comparative genomics of hatchery-associated Vibrios.</title>
        <authorList>
            <person name="Kehlet-Delgado H."/>
            <person name="Mueller R.S."/>
        </authorList>
    </citation>
    <scope>NUCLEOTIDE SEQUENCE [LARGE SCALE GENOMIC DNA]</scope>
    <source>
        <strain evidence="1 2">00-90-10</strain>
    </source>
</reference>
<dbReference type="InterPro" id="IPR007761">
    <property type="entry name" value="MtlR-like"/>
</dbReference>
<evidence type="ECO:0000313" key="2">
    <source>
        <dbReference type="Proteomes" id="UP000525336"/>
    </source>
</evidence>
<dbReference type="SUPFAM" id="SSF158668">
    <property type="entry name" value="MtlR-like"/>
    <property type="match status" value="1"/>
</dbReference>
<dbReference type="Pfam" id="PF05068">
    <property type="entry name" value="MtlR"/>
    <property type="match status" value="1"/>
</dbReference>
<dbReference type="EMBL" id="VTXW01000036">
    <property type="protein sequence ID" value="NOH36106.1"/>
    <property type="molecule type" value="Genomic_DNA"/>
</dbReference>
<comment type="caution">
    <text evidence="1">The sequence shown here is derived from an EMBL/GenBank/DDBJ whole genome shotgun (WGS) entry which is preliminary data.</text>
</comment>
<organism evidence="1 2">
    <name type="scientific">Vibrio chagasii</name>
    <dbReference type="NCBI Taxonomy" id="170679"/>
    <lineage>
        <taxon>Bacteria</taxon>
        <taxon>Pseudomonadati</taxon>
        <taxon>Pseudomonadota</taxon>
        <taxon>Gammaproteobacteria</taxon>
        <taxon>Vibrionales</taxon>
        <taxon>Vibrionaceae</taxon>
        <taxon>Vibrio</taxon>
    </lineage>
</organism>
<accession>A0A7Y3YSV4</accession>
<name>A0A7Y3YSV4_9VIBR</name>
<sequence length="196" mass="21663">MINHQSATPVALSYCRAVMPIHPSHETELLEALSEAESASACLMAAYDALDDTVDAVLKNIFKKDDTAIKFVVEPLLNSGGPLGEIMVRGKLLLGLGVISKELYDDLEVFVTLKEWAKLQGDDTSFTEVDVIFELNKLHAIQRIMPIEYDAEMVETMSGPMLQMFLGRHHQKVKSTIVLAITDIINTLCRDNALSS</sequence>
<dbReference type="AlphaFoldDB" id="A0A7Y3YSV4"/>
<dbReference type="Gene3D" id="1.20.120.330">
    <property type="entry name" value="Nucleotidyltransferases domain 2"/>
    <property type="match status" value="1"/>
</dbReference>
<dbReference type="GO" id="GO:0045892">
    <property type="term" value="P:negative regulation of DNA-templated transcription"/>
    <property type="evidence" value="ECO:0007669"/>
    <property type="project" value="TreeGrafter"/>
</dbReference>